<protein>
    <submittedName>
        <fullName evidence="3">PIR Superfamily Protein</fullName>
    </submittedName>
</protein>
<dbReference type="Pfam" id="PF05795">
    <property type="entry name" value="Plasmodium_Vir"/>
    <property type="match status" value="1"/>
</dbReference>
<dbReference type="EMBL" id="FLRE01002969">
    <property type="protein sequence ID" value="SBT59175.1"/>
    <property type="molecule type" value="Genomic_DNA"/>
</dbReference>
<reference evidence="4" key="1">
    <citation type="submission" date="2016-05" db="EMBL/GenBank/DDBJ databases">
        <authorList>
            <person name="Naeem Raeece"/>
        </authorList>
    </citation>
    <scope>NUCLEOTIDE SEQUENCE [LARGE SCALE GENOMIC DNA]</scope>
</reference>
<feature type="compositionally biased region" description="Basic and acidic residues" evidence="1">
    <location>
        <begin position="23"/>
        <end position="64"/>
    </location>
</feature>
<evidence type="ECO:0000256" key="1">
    <source>
        <dbReference type="SAM" id="MobiDB-lite"/>
    </source>
</evidence>
<feature type="compositionally biased region" description="Polar residues" evidence="1">
    <location>
        <begin position="214"/>
        <end position="223"/>
    </location>
</feature>
<evidence type="ECO:0000313" key="4">
    <source>
        <dbReference type="Proteomes" id="UP000078550"/>
    </source>
</evidence>
<feature type="region of interest" description="Disordered" evidence="1">
    <location>
        <begin position="23"/>
        <end position="110"/>
    </location>
</feature>
<organism evidence="3 4">
    <name type="scientific">Plasmodium ovale wallikeri</name>
    <dbReference type="NCBI Taxonomy" id="864142"/>
    <lineage>
        <taxon>Eukaryota</taxon>
        <taxon>Sar</taxon>
        <taxon>Alveolata</taxon>
        <taxon>Apicomplexa</taxon>
        <taxon>Aconoidasida</taxon>
        <taxon>Haemosporida</taxon>
        <taxon>Plasmodiidae</taxon>
        <taxon>Plasmodium</taxon>
        <taxon>Plasmodium (Plasmodium)</taxon>
    </lineage>
</organism>
<dbReference type="AlphaFoldDB" id="A0A1A9ASS3"/>
<feature type="transmembrane region" description="Helical" evidence="2">
    <location>
        <begin position="381"/>
        <end position="404"/>
    </location>
</feature>
<keyword evidence="2" id="KW-0472">Membrane</keyword>
<feature type="compositionally biased region" description="Polar residues" evidence="1">
    <location>
        <begin position="244"/>
        <end position="259"/>
    </location>
</feature>
<evidence type="ECO:0000256" key="2">
    <source>
        <dbReference type="SAM" id="Phobius"/>
    </source>
</evidence>
<dbReference type="Proteomes" id="UP000078550">
    <property type="component" value="Unassembled WGS sequence"/>
</dbReference>
<feature type="compositionally biased region" description="Acidic residues" evidence="1">
    <location>
        <begin position="65"/>
        <end position="108"/>
    </location>
</feature>
<feature type="region of interest" description="Disordered" evidence="1">
    <location>
        <begin position="214"/>
        <end position="276"/>
    </location>
</feature>
<feature type="region of interest" description="Disordered" evidence="1">
    <location>
        <begin position="291"/>
        <end position="311"/>
    </location>
</feature>
<sequence>MLKSLFTGNFFFMNSENGARVLAEGKGKHEENRQKASEGAITRKEIAEEGESRNKKSGKEKSGGEEGDDEEDEEEEEGEEEEEEEEEEEDEEDEDEEEEDEDEKVVEDDCNKIPPELCSSNCHIHKLNSCETKDIKLLCNYLEKCSDATKKCSIESEISNSKYCETFNKIIDVYNDEKKCKDGNSNNEYCQVVKQCREKYPNKNWSKLKCTEAKSPSRSQESATESEELQVEVHEVPPPEHGTGNDSSTGELQCGSSFGLSHAEAESLEGSPNSEELVSTVIPKDGIMNEKQHGRRGAQTTQPNQVQSQTLSSSYMDESHKMVSTSLTSCPYGSNKDPCENSLQPPAVINGEKIYQLDKVIHEQTEDEVNSHRNSQGTGSISITLISASSVLGIPLLLFMLYKFTPLGSMTNKRKRKKDKWKNNEERHDRHLLHNNELRNINSNIIKYNIAYYSLVNS</sequence>
<feature type="compositionally biased region" description="Polar residues" evidence="1">
    <location>
        <begin position="298"/>
        <end position="311"/>
    </location>
</feature>
<accession>A0A1A9ASS3</accession>
<keyword evidence="2" id="KW-0812">Transmembrane</keyword>
<proteinExistence type="predicted"/>
<name>A0A1A9ASS3_PLAOA</name>
<gene>
    <name evidence="3" type="ORF">POVWA2_092750</name>
</gene>
<keyword evidence="2" id="KW-1133">Transmembrane helix</keyword>
<dbReference type="InterPro" id="IPR008780">
    <property type="entry name" value="Plasmodium_Vir"/>
</dbReference>
<evidence type="ECO:0000313" key="3">
    <source>
        <dbReference type="EMBL" id="SBT59175.1"/>
    </source>
</evidence>